<keyword evidence="3" id="KW-1003">Cell membrane</keyword>
<feature type="domain" description="EAL" evidence="10">
    <location>
        <begin position="274"/>
        <end position="523"/>
    </location>
</feature>
<name>A0A2A2I1S3_9GAMM</name>
<evidence type="ECO:0000256" key="9">
    <source>
        <dbReference type="ARBA" id="ARBA00034290"/>
    </source>
</evidence>
<dbReference type="GO" id="GO:0071111">
    <property type="term" value="F:cyclic-guanylate-specific phosphodiesterase activity"/>
    <property type="evidence" value="ECO:0007669"/>
    <property type="project" value="UniProtKB-EC"/>
</dbReference>
<dbReference type="Proteomes" id="UP000218332">
    <property type="component" value="Unassembled WGS sequence"/>
</dbReference>
<protein>
    <recommendedName>
        <fullName evidence="2">cyclic-guanylate-specific phosphodiesterase</fullName>
        <ecNumber evidence="2">3.1.4.52</ecNumber>
    </recommendedName>
</protein>
<dbReference type="InterPro" id="IPR050706">
    <property type="entry name" value="Cyclic-di-GMP_PDE-like"/>
</dbReference>
<dbReference type="GO" id="GO:0005886">
    <property type="term" value="C:plasma membrane"/>
    <property type="evidence" value="ECO:0007669"/>
    <property type="project" value="UniProtKB-SubCell"/>
</dbReference>
<comment type="caution">
    <text evidence="11">The sequence shown here is derived from an EMBL/GenBank/DDBJ whole genome shotgun (WGS) entry which is preliminary data.</text>
</comment>
<organism evidence="11 12">
    <name type="scientific">Tamilnaduibacter salinus</name>
    <dbReference type="NCBI Taxonomy" id="1484056"/>
    <lineage>
        <taxon>Bacteria</taxon>
        <taxon>Pseudomonadati</taxon>
        <taxon>Pseudomonadota</taxon>
        <taxon>Gammaproteobacteria</taxon>
        <taxon>Pseudomonadales</taxon>
        <taxon>Marinobacteraceae</taxon>
        <taxon>Tamilnaduibacter</taxon>
    </lineage>
</organism>
<evidence type="ECO:0000256" key="5">
    <source>
        <dbReference type="ARBA" id="ARBA00022692"/>
    </source>
</evidence>
<dbReference type="InterPro" id="IPR001633">
    <property type="entry name" value="EAL_dom"/>
</dbReference>
<reference evidence="11 12" key="1">
    <citation type="submission" date="2017-07" db="EMBL/GenBank/DDBJ databases">
        <title>Tamlnaduibacter salinus (Mi-7) genome sequencing.</title>
        <authorList>
            <person name="Verma A."/>
            <person name="Krishnamurthi S."/>
        </authorList>
    </citation>
    <scope>NUCLEOTIDE SEQUENCE [LARGE SCALE GENOMIC DNA]</scope>
    <source>
        <strain evidence="11 12">Mi-7</strain>
    </source>
</reference>
<keyword evidence="8" id="KW-0472">Membrane</keyword>
<dbReference type="PROSITE" id="PS50883">
    <property type="entry name" value="EAL"/>
    <property type="match status" value="1"/>
</dbReference>
<dbReference type="InterPro" id="IPR035919">
    <property type="entry name" value="EAL_sf"/>
</dbReference>
<sequence length="525" mass="58526">MCKETRAMRKLRFWRVKATLSGSFCALSVFLLSLIVFAGLLLWKSSRAQVAVADEGLDLMEKVIRDVDEISREIERFGLHSCSRTALTHLRKLTSINPVLSDIGLYFDDRLACTTIAGRFSKPRLDPPTDFLSYEYGSNVWTDRSIRSLGVQVGGIAARIDNRLFMMKPLFLGRRSSMSFDWQLIHFYPGSDQSFHADGMRGLADGVRPTPLRLTSKSLYIQRCDSWSHYCVAVDRDYQDILRSNGLISGLGGAAASLLGCLAFIVRRRSFMRQLGPVHRTRAALRAWTFECHYQPLIDLTDDGVVGCEALARLSDEHGMLSPGEFIPVIHELGWEDSFTRQMLEQAVADIRTMRLDRSPFKLAVNIFPANLNSQFVDFVVSCLDRLPEGVVLNLEITEDATISEAAYQEAIQRLSSHGVEISLDDFGTGYCTLGRLDTVGVDTLKVDRSLISTLTPDSCQQSLTAYVPKLAQQAGVAVVAEGIEGPDSLAAVKSLGMHYAQGFYFGRPMNVSGFQELLDRDVYR</sequence>
<dbReference type="Pfam" id="PF00563">
    <property type="entry name" value="EAL"/>
    <property type="match status" value="1"/>
</dbReference>
<evidence type="ECO:0000256" key="3">
    <source>
        <dbReference type="ARBA" id="ARBA00022475"/>
    </source>
</evidence>
<gene>
    <name evidence="11" type="ORF">CF392_12945</name>
</gene>
<dbReference type="InterPro" id="IPR024744">
    <property type="entry name" value="CSS-motif_dom"/>
</dbReference>
<dbReference type="CDD" id="cd01948">
    <property type="entry name" value="EAL"/>
    <property type="match status" value="1"/>
</dbReference>
<evidence type="ECO:0000256" key="8">
    <source>
        <dbReference type="ARBA" id="ARBA00023136"/>
    </source>
</evidence>
<dbReference type="EC" id="3.1.4.52" evidence="2"/>
<accession>A0A2A2I1S3</accession>
<evidence type="ECO:0000256" key="6">
    <source>
        <dbReference type="ARBA" id="ARBA00022801"/>
    </source>
</evidence>
<evidence type="ECO:0000256" key="4">
    <source>
        <dbReference type="ARBA" id="ARBA00022636"/>
    </source>
</evidence>
<comment type="catalytic activity">
    <reaction evidence="9">
        <text>3',3'-c-di-GMP + H2O = 5'-phosphoguanylyl(3'-&gt;5')guanosine + H(+)</text>
        <dbReference type="Rhea" id="RHEA:24902"/>
        <dbReference type="ChEBI" id="CHEBI:15377"/>
        <dbReference type="ChEBI" id="CHEBI:15378"/>
        <dbReference type="ChEBI" id="CHEBI:58754"/>
        <dbReference type="ChEBI" id="CHEBI:58805"/>
        <dbReference type="EC" id="3.1.4.52"/>
    </reaction>
</comment>
<evidence type="ECO:0000256" key="1">
    <source>
        <dbReference type="ARBA" id="ARBA00004651"/>
    </source>
</evidence>
<evidence type="ECO:0000256" key="2">
    <source>
        <dbReference type="ARBA" id="ARBA00012282"/>
    </source>
</evidence>
<dbReference type="SUPFAM" id="SSF141868">
    <property type="entry name" value="EAL domain-like"/>
    <property type="match status" value="1"/>
</dbReference>
<dbReference type="Gene3D" id="3.20.20.450">
    <property type="entry name" value="EAL domain"/>
    <property type="match status" value="1"/>
</dbReference>
<dbReference type="Pfam" id="PF12792">
    <property type="entry name" value="CSS-motif"/>
    <property type="match status" value="1"/>
</dbReference>
<keyword evidence="6" id="KW-0378">Hydrolase</keyword>
<comment type="subcellular location">
    <subcellularLocation>
        <location evidence="1">Cell membrane</location>
        <topology evidence="1">Multi-pass membrane protein</topology>
    </subcellularLocation>
</comment>
<evidence type="ECO:0000313" key="11">
    <source>
        <dbReference type="EMBL" id="PAV25040.1"/>
    </source>
</evidence>
<dbReference type="PANTHER" id="PTHR33121:SF70">
    <property type="entry name" value="SIGNALING PROTEIN YKOW"/>
    <property type="match status" value="1"/>
</dbReference>
<dbReference type="AlphaFoldDB" id="A0A2A2I1S3"/>
<keyword evidence="12" id="KW-1185">Reference proteome</keyword>
<evidence type="ECO:0000256" key="7">
    <source>
        <dbReference type="ARBA" id="ARBA00022989"/>
    </source>
</evidence>
<dbReference type="EMBL" id="NMPM01000082">
    <property type="protein sequence ID" value="PAV25040.1"/>
    <property type="molecule type" value="Genomic_DNA"/>
</dbReference>
<evidence type="ECO:0000313" key="12">
    <source>
        <dbReference type="Proteomes" id="UP000218332"/>
    </source>
</evidence>
<dbReference type="PANTHER" id="PTHR33121">
    <property type="entry name" value="CYCLIC DI-GMP PHOSPHODIESTERASE PDEF"/>
    <property type="match status" value="1"/>
</dbReference>
<keyword evidence="4" id="KW-0973">c-di-GMP</keyword>
<keyword evidence="5" id="KW-0812">Transmembrane</keyword>
<evidence type="ECO:0000259" key="10">
    <source>
        <dbReference type="PROSITE" id="PS50883"/>
    </source>
</evidence>
<proteinExistence type="predicted"/>
<dbReference type="SMART" id="SM00052">
    <property type="entry name" value="EAL"/>
    <property type="match status" value="1"/>
</dbReference>
<keyword evidence="7" id="KW-1133">Transmembrane helix</keyword>